<keyword evidence="4 9" id="KW-0489">Methyltransferase</keyword>
<feature type="domain" description="Methylated-DNA-[protein]-cysteine S-methyltransferase DNA binding" evidence="10">
    <location>
        <begin position="312"/>
        <end position="392"/>
    </location>
</feature>
<dbReference type="AlphaFoldDB" id="A0A0J1FNL6"/>
<dbReference type="EC" id="2.1.1.63" evidence="9"/>
<dbReference type="InterPro" id="IPR036631">
    <property type="entry name" value="MGMT_N_sf"/>
</dbReference>
<feature type="active site" description="Nucleophile; methyl group acceptor" evidence="9">
    <location>
        <position position="363"/>
    </location>
</feature>
<reference evidence="11 12" key="1">
    <citation type="submission" date="2015-06" db="EMBL/GenBank/DDBJ databases">
        <title>Draft genome of the moderately acidophilic sulfate reducer Candidatus Desulfosporosinus acididurans strain M1.</title>
        <authorList>
            <person name="Poehlein A."/>
            <person name="Petzsch P."/>
            <person name="Johnson B.D."/>
            <person name="Schloemann M."/>
            <person name="Daniel R."/>
            <person name="Muehling M."/>
        </authorList>
    </citation>
    <scope>NUCLEOTIDE SEQUENCE [LARGE SCALE GENOMIC DNA]</scope>
    <source>
        <strain evidence="11 12">M1</strain>
    </source>
</reference>
<dbReference type="PATRIC" id="fig|476652.3.peg.3210"/>
<dbReference type="FunFam" id="1.10.10.10:FF:000214">
    <property type="entry name" value="Methylated-DNA--protein-cysteine methyltransferase"/>
    <property type="match status" value="1"/>
</dbReference>
<dbReference type="InterPro" id="IPR014048">
    <property type="entry name" value="MethylDNA_cys_MeTrfase_DNA-bd"/>
</dbReference>
<comment type="similarity">
    <text evidence="2 9">Belongs to the MGMT family.</text>
</comment>
<keyword evidence="6 9" id="KW-0227">DNA damage</keyword>
<dbReference type="SUPFAM" id="SSF46767">
    <property type="entry name" value="Methylated DNA-protein cysteine methyltransferase, C-terminal domain"/>
    <property type="match status" value="1"/>
</dbReference>
<keyword evidence="7 9" id="KW-0234">DNA repair</keyword>
<dbReference type="InterPro" id="IPR023546">
    <property type="entry name" value="MGMT"/>
</dbReference>
<dbReference type="InterPro" id="IPR016024">
    <property type="entry name" value="ARM-type_fold"/>
</dbReference>
<dbReference type="InterPro" id="IPR036388">
    <property type="entry name" value="WH-like_DNA-bd_sf"/>
</dbReference>
<dbReference type="InterPro" id="IPR011989">
    <property type="entry name" value="ARM-like"/>
</dbReference>
<sequence>MPTKRDVEHTLENQDWEKLISLAKENRNILRQLMARIYVKDGLIFWRAVEALGVVTHALEQDEKNVAVEILRRYFWMLNDESGGTAWNSAEAIGSIIAHCPVTCGKFNWMLSGLLEDDSLRDGVLWGLGQMAQNAPHLVEPLDERIKPFLQSEEPLTRGLAAFIYMLMKPFQELIPLYRESGPKWKVSEDMDFSLKNDQSLLEFYQNEEVRTYHISDLWQASVISFWTKKVTIKDLETELTIASSAEGVCWLSLGSSETEEKELQTWVSRWFPGSFLIRRREPNSRAIQELKEYFAGTRHQFSIPIHSQGTPFQQKVWEELRRIPYGETRSYGELAVKLGNPQGQRAVGMANHCNPIGIIVPCHRVIGKNGSLTGYAGGVDIKQKLLELEGAWSF</sequence>
<dbReference type="InterPro" id="IPR054701">
    <property type="entry name" value="DVU0298-like"/>
</dbReference>
<comment type="function">
    <text evidence="9">Involved in the cellular defense against the biological effects of O6-methylguanine (O6-MeG) and O4-methylthymine (O4-MeT) in DNA. Repairs the methylated nucleobase in DNA by stoichiometrically transferring the methyl group to a cysteine residue in the enzyme. This is a suicide reaction: the enzyme is irreversibly inactivated.</text>
</comment>
<dbReference type="HAMAP" id="MF_00772">
    <property type="entry name" value="OGT"/>
    <property type="match status" value="1"/>
</dbReference>
<dbReference type="InterPro" id="IPR001497">
    <property type="entry name" value="MethylDNA_cys_MeTrfase_AS"/>
</dbReference>
<evidence type="ECO:0000256" key="4">
    <source>
        <dbReference type="ARBA" id="ARBA00022603"/>
    </source>
</evidence>
<evidence type="ECO:0000256" key="2">
    <source>
        <dbReference type="ARBA" id="ARBA00008711"/>
    </source>
</evidence>
<comment type="miscellaneous">
    <text evidence="9">This enzyme catalyzes only one turnover and therefore is not strictly catalytic. According to one definition, an enzyme is a biocatalyst that acts repeatedly and over many reaction cycles.</text>
</comment>
<dbReference type="CDD" id="cd06445">
    <property type="entry name" value="ATase"/>
    <property type="match status" value="1"/>
</dbReference>
<name>A0A0J1FNL6_9FIRM</name>
<evidence type="ECO:0000256" key="5">
    <source>
        <dbReference type="ARBA" id="ARBA00022679"/>
    </source>
</evidence>
<organism evidence="11 12">
    <name type="scientific">Desulfosporosinus acididurans</name>
    <dbReference type="NCBI Taxonomy" id="476652"/>
    <lineage>
        <taxon>Bacteria</taxon>
        <taxon>Bacillati</taxon>
        <taxon>Bacillota</taxon>
        <taxon>Clostridia</taxon>
        <taxon>Eubacteriales</taxon>
        <taxon>Desulfitobacteriaceae</taxon>
        <taxon>Desulfosporosinus</taxon>
    </lineage>
</organism>
<dbReference type="InterPro" id="IPR036217">
    <property type="entry name" value="MethylDNA_cys_MeTrfase_DNAb"/>
</dbReference>
<dbReference type="Gene3D" id="3.30.160.70">
    <property type="entry name" value="Methylated DNA-protein cysteine methyltransferase domain"/>
    <property type="match status" value="1"/>
</dbReference>
<dbReference type="Pfam" id="PF01035">
    <property type="entry name" value="DNA_binding_1"/>
    <property type="match status" value="1"/>
</dbReference>
<dbReference type="GO" id="GO:0006307">
    <property type="term" value="P:DNA alkylation repair"/>
    <property type="evidence" value="ECO:0007669"/>
    <property type="project" value="UniProtKB-UniRule"/>
</dbReference>
<keyword evidence="12" id="KW-1185">Reference proteome</keyword>
<dbReference type="PANTHER" id="PTHR10815:SF5">
    <property type="entry name" value="METHYLATED-DNA--PROTEIN-CYSTEINE METHYLTRANSFERASE"/>
    <property type="match status" value="1"/>
</dbReference>
<dbReference type="SUPFAM" id="SSF53155">
    <property type="entry name" value="Methylated DNA-protein cysteine methyltransferase domain"/>
    <property type="match status" value="1"/>
</dbReference>
<evidence type="ECO:0000313" key="11">
    <source>
        <dbReference type="EMBL" id="KLU65084.1"/>
    </source>
</evidence>
<dbReference type="NCBIfam" id="NF045662">
    <property type="entry name" value="DVU0298_fam"/>
    <property type="match status" value="1"/>
</dbReference>
<dbReference type="NCBIfam" id="TIGR00589">
    <property type="entry name" value="ogt"/>
    <property type="match status" value="1"/>
</dbReference>
<evidence type="ECO:0000259" key="10">
    <source>
        <dbReference type="Pfam" id="PF01035"/>
    </source>
</evidence>
<dbReference type="GO" id="GO:0003908">
    <property type="term" value="F:methylated-DNA-[protein]-cysteine S-methyltransferase activity"/>
    <property type="evidence" value="ECO:0007669"/>
    <property type="project" value="UniProtKB-UniRule"/>
</dbReference>
<evidence type="ECO:0000256" key="8">
    <source>
        <dbReference type="ARBA" id="ARBA00049348"/>
    </source>
</evidence>
<protein>
    <recommendedName>
        <fullName evidence="9">Methylated-DNA--protein-cysteine methyltransferase</fullName>
        <ecNumber evidence="9">2.1.1.63</ecNumber>
    </recommendedName>
    <alternativeName>
        <fullName evidence="9">6-O-methylguanine-DNA methyltransferase</fullName>
        <shortName evidence="9">MGMT</shortName>
    </alternativeName>
    <alternativeName>
        <fullName evidence="9">O-6-methylguanine-DNA-alkyltransferase</fullName>
    </alternativeName>
</protein>
<comment type="catalytic activity">
    <reaction evidence="1 9">
        <text>a 4-O-methyl-thymidine in DNA + L-cysteinyl-[protein] = a thymidine in DNA + S-methyl-L-cysteinyl-[protein]</text>
        <dbReference type="Rhea" id="RHEA:53428"/>
        <dbReference type="Rhea" id="RHEA-COMP:10131"/>
        <dbReference type="Rhea" id="RHEA-COMP:10132"/>
        <dbReference type="Rhea" id="RHEA-COMP:13555"/>
        <dbReference type="Rhea" id="RHEA-COMP:13556"/>
        <dbReference type="ChEBI" id="CHEBI:29950"/>
        <dbReference type="ChEBI" id="CHEBI:82612"/>
        <dbReference type="ChEBI" id="CHEBI:137386"/>
        <dbReference type="ChEBI" id="CHEBI:137387"/>
        <dbReference type="EC" id="2.1.1.63"/>
    </reaction>
</comment>
<comment type="caution">
    <text evidence="11">The sequence shown here is derived from an EMBL/GenBank/DDBJ whole genome shotgun (WGS) entry which is preliminary data.</text>
</comment>
<accession>A0A0J1FNL6</accession>
<dbReference type="Gene3D" id="1.10.10.10">
    <property type="entry name" value="Winged helix-like DNA-binding domain superfamily/Winged helix DNA-binding domain"/>
    <property type="match status" value="1"/>
</dbReference>
<dbReference type="PROSITE" id="PS00374">
    <property type="entry name" value="MGMT"/>
    <property type="match status" value="1"/>
</dbReference>
<dbReference type="STRING" id="476652.DEAC_c30510"/>
<keyword evidence="5 9" id="KW-0808">Transferase</keyword>
<dbReference type="Gene3D" id="1.25.10.10">
    <property type="entry name" value="Leucine-rich Repeat Variant"/>
    <property type="match status" value="1"/>
</dbReference>
<evidence type="ECO:0000256" key="6">
    <source>
        <dbReference type="ARBA" id="ARBA00022763"/>
    </source>
</evidence>
<evidence type="ECO:0000313" key="12">
    <source>
        <dbReference type="Proteomes" id="UP000036356"/>
    </source>
</evidence>
<gene>
    <name evidence="11" type="primary">ogt_2</name>
    <name evidence="11" type="ORF">DEAC_c30510</name>
</gene>
<dbReference type="SUPFAM" id="SSF48371">
    <property type="entry name" value="ARM repeat"/>
    <property type="match status" value="1"/>
</dbReference>
<comment type="catalytic activity">
    <reaction evidence="8 9">
        <text>a 6-O-methyl-2'-deoxyguanosine in DNA + L-cysteinyl-[protein] = S-methyl-L-cysteinyl-[protein] + a 2'-deoxyguanosine in DNA</text>
        <dbReference type="Rhea" id="RHEA:24000"/>
        <dbReference type="Rhea" id="RHEA-COMP:10131"/>
        <dbReference type="Rhea" id="RHEA-COMP:10132"/>
        <dbReference type="Rhea" id="RHEA-COMP:11367"/>
        <dbReference type="Rhea" id="RHEA-COMP:11368"/>
        <dbReference type="ChEBI" id="CHEBI:29950"/>
        <dbReference type="ChEBI" id="CHEBI:82612"/>
        <dbReference type="ChEBI" id="CHEBI:85445"/>
        <dbReference type="ChEBI" id="CHEBI:85448"/>
        <dbReference type="EC" id="2.1.1.63"/>
    </reaction>
</comment>
<evidence type="ECO:0000256" key="9">
    <source>
        <dbReference type="HAMAP-Rule" id="MF_00772"/>
    </source>
</evidence>
<keyword evidence="3 9" id="KW-0963">Cytoplasm</keyword>
<dbReference type="Proteomes" id="UP000036356">
    <property type="component" value="Unassembled WGS sequence"/>
</dbReference>
<evidence type="ECO:0000256" key="3">
    <source>
        <dbReference type="ARBA" id="ARBA00022490"/>
    </source>
</evidence>
<dbReference type="EMBL" id="LDZY01000010">
    <property type="protein sequence ID" value="KLU65084.1"/>
    <property type="molecule type" value="Genomic_DNA"/>
</dbReference>
<proteinExistence type="inferred from homology"/>
<dbReference type="GO" id="GO:0005737">
    <property type="term" value="C:cytoplasm"/>
    <property type="evidence" value="ECO:0007669"/>
    <property type="project" value="UniProtKB-SubCell"/>
</dbReference>
<dbReference type="RefSeq" id="WP_047810864.1">
    <property type="nucleotide sequence ID" value="NZ_LDZY01000010.1"/>
</dbReference>
<evidence type="ECO:0000256" key="7">
    <source>
        <dbReference type="ARBA" id="ARBA00023204"/>
    </source>
</evidence>
<dbReference type="PANTHER" id="PTHR10815">
    <property type="entry name" value="METHYLATED-DNA--PROTEIN-CYSTEINE METHYLTRANSFERASE"/>
    <property type="match status" value="1"/>
</dbReference>
<dbReference type="GO" id="GO:0032259">
    <property type="term" value="P:methylation"/>
    <property type="evidence" value="ECO:0007669"/>
    <property type="project" value="UniProtKB-KW"/>
</dbReference>
<comment type="subcellular location">
    <subcellularLocation>
        <location evidence="9">Cytoplasm</location>
    </subcellularLocation>
</comment>
<evidence type="ECO:0000256" key="1">
    <source>
        <dbReference type="ARBA" id="ARBA00001286"/>
    </source>
</evidence>